<comment type="caution">
    <text evidence="1">The sequence shown here is derived from an EMBL/GenBank/DDBJ whole genome shotgun (WGS) entry which is preliminary data.</text>
</comment>
<sequence>MAGRYDDRAIGRVSITALEPVILDPLAGGEPEEGIGGTISINIQASDGSPFGPGLTVGVAVAASPDMSMRDAQKLVLAAARDLLVRLAEEEPDSLQWHYEQGQKEMLMKPRD</sequence>
<evidence type="ECO:0000313" key="2">
    <source>
        <dbReference type="Proteomes" id="UP000539957"/>
    </source>
</evidence>
<dbReference type="AlphaFoldDB" id="A0A7W7N343"/>
<gene>
    <name evidence="1" type="ORF">HNP32_001742</name>
</gene>
<name>A0A7W7N343_9CAUL</name>
<dbReference type="Proteomes" id="UP000539957">
    <property type="component" value="Unassembled WGS sequence"/>
</dbReference>
<organism evidence="1 2">
    <name type="scientific">Brevundimonas bullata</name>
    <dbReference type="NCBI Taxonomy" id="13160"/>
    <lineage>
        <taxon>Bacteria</taxon>
        <taxon>Pseudomonadati</taxon>
        <taxon>Pseudomonadota</taxon>
        <taxon>Alphaproteobacteria</taxon>
        <taxon>Caulobacterales</taxon>
        <taxon>Caulobacteraceae</taxon>
        <taxon>Brevundimonas</taxon>
    </lineage>
</organism>
<proteinExistence type="predicted"/>
<evidence type="ECO:0000313" key="1">
    <source>
        <dbReference type="EMBL" id="MBB4798018.1"/>
    </source>
</evidence>
<protein>
    <submittedName>
        <fullName evidence="1">Uncharacterized protein</fullName>
    </submittedName>
</protein>
<reference evidence="1 2" key="1">
    <citation type="submission" date="2020-08" db="EMBL/GenBank/DDBJ databases">
        <title>Functional genomics of gut bacteria from endangered species of beetles.</title>
        <authorList>
            <person name="Carlos-Shanley C."/>
        </authorList>
    </citation>
    <scope>NUCLEOTIDE SEQUENCE [LARGE SCALE GENOMIC DNA]</scope>
    <source>
        <strain evidence="1 2">S00123</strain>
    </source>
</reference>
<dbReference type="RefSeq" id="WP_184269031.1">
    <property type="nucleotide sequence ID" value="NZ_JACHKY010000002.1"/>
</dbReference>
<dbReference type="EMBL" id="JACHKY010000002">
    <property type="protein sequence ID" value="MBB4798018.1"/>
    <property type="molecule type" value="Genomic_DNA"/>
</dbReference>
<accession>A0A7W7N343</accession>
<keyword evidence="2" id="KW-1185">Reference proteome</keyword>